<evidence type="ECO:0000256" key="1">
    <source>
        <dbReference type="SAM" id="Phobius"/>
    </source>
</evidence>
<feature type="non-terminal residue" evidence="2">
    <location>
        <position position="1"/>
    </location>
</feature>
<evidence type="ECO:0000313" key="2">
    <source>
        <dbReference type="EMBL" id="JAT14986.1"/>
    </source>
</evidence>
<reference evidence="2" key="1">
    <citation type="submission" date="2015-11" db="EMBL/GenBank/DDBJ databases">
        <title>De novo transcriptome assembly of four potential Pierce s Disease insect vectors from Arizona vineyards.</title>
        <authorList>
            <person name="Tassone E.E."/>
        </authorList>
    </citation>
    <scope>NUCLEOTIDE SEQUENCE</scope>
</reference>
<sequence length="204" mass="21027">VAAIAVAVAAIAVAVAAIAVAVAAIAVAVAAIAVVVAAIAVAFAAIAVVVAAIAVAVAAIAVVVAAIAVAAIASAVVVVAAWVVEVVVSRRTQPGSCLRSHYWDRARRLTHTLAHSVDLAVPRDPRAYRTFSRAAANNITSPRVTLCPRHSANLLHDVKDPSTFFLNITQTDSTPQIKIAKTTPLLNYVRSTLPPHNKIIMSLC</sequence>
<keyword evidence="1" id="KW-0472">Membrane</keyword>
<gene>
    <name evidence="2" type="ORF">g.244</name>
</gene>
<feature type="transmembrane region" description="Helical" evidence="1">
    <location>
        <begin position="60"/>
        <end position="84"/>
    </location>
</feature>
<organism evidence="2">
    <name type="scientific">Graphocephala atropunctata</name>
    <dbReference type="NCBI Taxonomy" id="36148"/>
    <lineage>
        <taxon>Eukaryota</taxon>
        <taxon>Metazoa</taxon>
        <taxon>Ecdysozoa</taxon>
        <taxon>Arthropoda</taxon>
        <taxon>Hexapoda</taxon>
        <taxon>Insecta</taxon>
        <taxon>Pterygota</taxon>
        <taxon>Neoptera</taxon>
        <taxon>Paraneoptera</taxon>
        <taxon>Hemiptera</taxon>
        <taxon>Auchenorrhyncha</taxon>
        <taxon>Membracoidea</taxon>
        <taxon>Cicadellidae</taxon>
        <taxon>Cicadellinae</taxon>
        <taxon>Cicadellini</taxon>
        <taxon>Graphocephala</taxon>
    </lineage>
</organism>
<accession>A0A1B6KU54</accession>
<dbReference type="AlphaFoldDB" id="A0A1B6KU54"/>
<feature type="transmembrane region" description="Helical" evidence="1">
    <location>
        <begin position="34"/>
        <end position="54"/>
    </location>
</feature>
<protein>
    <submittedName>
        <fullName evidence="2">Uncharacterized protein</fullName>
    </submittedName>
</protein>
<feature type="transmembrane region" description="Helical" evidence="1">
    <location>
        <begin position="6"/>
        <end position="27"/>
    </location>
</feature>
<dbReference type="EMBL" id="GEBQ01024991">
    <property type="protein sequence ID" value="JAT14986.1"/>
    <property type="molecule type" value="Transcribed_RNA"/>
</dbReference>
<proteinExistence type="predicted"/>
<name>A0A1B6KU54_9HEMI</name>
<keyword evidence="1" id="KW-1133">Transmembrane helix</keyword>
<keyword evidence="1" id="KW-0812">Transmembrane</keyword>